<name>A0A4R2JGC7_9PSEU</name>
<dbReference type="InterPro" id="IPR027381">
    <property type="entry name" value="LytR/CpsA/Psr_C"/>
</dbReference>
<gene>
    <name evidence="5" type="ORF">EV192_105139</name>
</gene>
<reference evidence="5 6" key="1">
    <citation type="submission" date="2019-03" db="EMBL/GenBank/DDBJ databases">
        <title>Genomic Encyclopedia of Type Strains, Phase IV (KMG-IV): sequencing the most valuable type-strain genomes for metagenomic binning, comparative biology and taxonomic classification.</title>
        <authorList>
            <person name="Goeker M."/>
        </authorList>
    </citation>
    <scope>NUCLEOTIDE SEQUENCE [LARGE SCALE GENOMIC DNA]</scope>
    <source>
        <strain evidence="5 6">DSM 45934</strain>
    </source>
</reference>
<dbReference type="Pfam" id="PF13399">
    <property type="entry name" value="LytR_C"/>
    <property type="match status" value="1"/>
</dbReference>
<dbReference type="OrthoDB" id="3542505at2"/>
<dbReference type="NCBIfam" id="NF047832">
    <property type="entry name" value="caspase_w_EACC1"/>
    <property type="match status" value="1"/>
</dbReference>
<keyword evidence="6" id="KW-1185">Reference proteome</keyword>
<dbReference type="EMBL" id="SLWS01000005">
    <property type="protein sequence ID" value="TCO58074.1"/>
    <property type="molecule type" value="Genomic_DNA"/>
</dbReference>
<dbReference type="Pfam" id="PF00656">
    <property type="entry name" value="Peptidase_C14"/>
    <property type="match status" value="1"/>
</dbReference>
<evidence type="ECO:0000256" key="1">
    <source>
        <dbReference type="SAM" id="MobiDB-lite"/>
    </source>
</evidence>
<comment type="caution">
    <text evidence="5">The sequence shown here is derived from an EMBL/GenBank/DDBJ whole genome shotgun (WGS) entry which is preliminary data.</text>
</comment>
<organism evidence="5 6">
    <name type="scientific">Actinocrispum wychmicini</name>
    <dbReference type="NCBI Taxonomy" id="1213861"/>
    <lineage>
        <taxon>Bacteria</taxon>
        <taxon>Bacillati</taxon>
        <taxon>Actinomycetota</taxon>
        <taxon>Actinomycetes</taxon>
        <taxon>Pseudonocardiales</taxon>
        <taxon>Pseudonocardiaceae</taxon>
        <taxon>Actinocrispum</taxon>
    </lineage>
</organism>
<dbReference type="GO" id="GO:0006508">
    <property type="term" value="P:proteolysis"/>
    <property type="evidence" value="ECO:0007669"/>
    <property type="project" value="InterPro"/>
</dbReference>
<dbReference type="AlphaFoldDB" id="A0A4R2JGC7"/>
<proteinExistence type="predicted"/>
<sequence>MRLPDPQRSYAVLIGASTYQSTDLPDLPAVRNNLDGMVAALTDPRCGGFVRERCGIAGDTAITRGTYRLLREYAAKAEDTFLVYFAGHGLTGELRHDLYLTLSDTDPEELPVSALSFDMIRDIFQECPARNRVLILDCCFSGRATAGFMGAHRHKVLGQVEISGTYTLAATPANAVALAPAGATYTAFTGELLTLLEHGIPDGPELLSLGTIYQVLHRRLTAEGLPKPGQRGTDTADQLALTRNPAHQREPVAEPDGPPRGRKVLLAIAVVVFVAAAAVSVWLVIKPDANSVKPSDPPLTPTTSSSTTAGVVPPPPVLTDTSTAITGPPASAGRYPYVSVRVYNNSNIPDLADRAANDFRNAGWTIETSGNYAEPIAVTTVYYRPKTTEESTAIALANEFGLRYDRRFEGIKDAPPGVIVIVTKEYIPKN</sequence>
<feature type="transmembrane region" description="Helical" evidence="2">
    <location>
        <begin position="264"/>
        <end position="285"/>
    </location>
</feature>
<protein>
    <submittedName>
        <fullName evidence="5">Caspase domain-containing protein</fullName>
    </submittedName>
</protein>
<accession>A0A4R2JGC7</accession>
<keyword evidence="2" id="KW-0812">Transmembrane</keyword>
<evidence type="ECO:0000313" key="5">
    <source>
        <dbReference type="EMBL" id="TCO58074.1"/>
    </source>
</evidence>
<dbReference type="InterPro" id="IPR029030">
    <property type="entry name" value="Caspase-like_dom_sf"/>
</dbReference>
<feature type="compositionally biased region" description="Low complexity" evidence="1">
    <location>
        <begin position="301"/>
        <end position="311"/>
    </location>
</feature>
<dbReference type="InterPro" id="IPR011600">
    <property type="entry name" value="Pept_C14_caspase"/>
</dbReference>
<feature type="region of interest" description="Disordered" evidence="1">
    <location>
        <begin position="292"/>
        <end position="329"/>
    </location>
</feature>
<evidence type="ECO:0000259" key="3">
    <source>
        <dbReference type="Pfam" id="PF00656"/>
    </source>
</evidence>
<dbReference type="Gene3D" id="3.40.50.1460">
    <property type="match status" value="1"/>
</dbReference>
<feature type="domain" description="Peptidase C14 caspase" evidence="3">
    <location>
        <begin position="9"/>
        <end position="201"/>
    </location>
</feature>
<dbReference type="Proteomes" id="UP000295680">
    <property type="component" value="Unassembled WGS sequence"/>
</dbReference>
<dbReference type="SUPFAM" id="SSF52129">
    <property type="entry name" value="Caspase-like"/>
    <property type="match status" value="1"/>
</dbReference>
<keyword evidence="2" id="KW-0472">Membrane</keyword>
<dbReference type="GO" id="GO:0004197">
    <property type="term" value="F:cysteine-type endopeptidase activity"/>
    <property type="evidence" value="ECO:0007669"/>
    <property type="project" value="InterPro"/>
</dbReference>
<dbReference type="Gene3D" id="3.30.70.2390">
    <property type="match status" value="1"/>
</dbReference>
<evidence type="ECO:0000256" key="2">
    <source>
        <dbReference type="SAM" id="Phobius"/>
    </source>
</evidence>
<keyword evidence="2" id="KW-1133">Transmembrane helix</keyword>
<dbReference type="RefSeq" id="WP_132118561.1">
    <property type="nucleotide sequence ID" value="NZ_SLWS01000005.1"/>
</dbReference>
<evidence type="ECO:0000313" key="6">
    <source>
        <dbReference type="Proteomes" id="UP000295680"/>
    </source>
</evidence>
<evidence type="ECO:0000259" key="4">
    <source>
        <dbReference type="Pfam" id="PF13399"/>
    </source>
</evidence>
<feature type="domain" description="LytR/CpsA/Psr regulator C-terminal" evidence="4">
    <location>
        <begin position="338"/>
        <end position="426"/>
    </location>
</feature>